<evidence type="ECO:0000313" key="3">
    <source>
        <dbReference type="EMBL" id="PWA21612.1"/>
    </source>
</evidence>
<feature type="domain" description="G protein-regulated inducer of neurite outgrowth C-terminal" evidence="2">
    <location>
        <begin position="547"/>
        <end position="622"/>
    </location>
</feature>
<proteinExistence type="predicted"/>
<dbReference type="Pfam" id="PF15235">
    <property type="entry name" value="GRIN_C"/>
    <property type="match status" value="1"/>
</dbReference>
<feature type="region of interest" description="Disordered" evidence="1">
    <location>
        <begin position="1"/>
        <end position="40"/>
    </location>
</feature>
<sequence length="746" mass="82039">MPRGGAATSFRGVIEYRPVSTDPTGYQPTENQGCRKRRKPGREAFYVVDIDRGKPFKKDVRKSGRHEGRKERHQLELPALWPGIGQNRTQLVNFQVWAVAMARSGRPASESYQSASCLVGQSLSSSSEVGIVEDEDDRTPIFSLSKSSVDVVTATGPPHKRDLAWMRLDLKRSSSTNTHSDQNQVTLQQLHHHKWHHNSHQFSVTTQNEDLHSPPPLSERWISNMHRWSGCSSSTHSRSSTPDTVVGKEGSSRSYCLSQEATGCFTPDSPMSRVTSPPTTPSPLISPFHTPSLPPQAHLASSPLTPSTHLECEYSPCSRITCRDDSNSPEKLLFQFPSPVQSHASLTDEEQCANSACLVNDESKESPSPTNTQVTEDKGEESPLPACCKPEPSPSAEKTDFKAKLSGCHYLLSLDQSCLMGKSWRTPLVSSLSDSRLGDLKMHLEANNLKSELLREEGTMTSQLGMMDAAVQTDSPLGSCCDFQKNMSNSNSGSHSLLGSPPGSRLNLKASVGSHSNLVSASSSMFPVSSAEEEEEKQQNTPEWDATATTTRCLERKRSCLKAQSEDCDELGRRGSMKQVLWDEDGLTWDIHGASFDPEELSTAIQKHLDLKNSPQPQRRSSKKKKAPMPPLISNMVTTMAPDTSPPAMSIKCMVEGESQETLETEAASEVQPETGGRKQEKEEANCRRSREEQGKIQKIEEEEGGEKTANSVKSLTQGIGHSKKKIVIRSLRRPGWCGGSKKTDD</sequence>
<feature type="compositionally biased region" description="Basic residues" evidence="1">
    <location>
        <begin position="722"/>
        <end position="733"/>
    </location>
</feature>
<evidence type="ECO:0000256" key="1">
    <source>
        <dbReference type="SAM" id="MobiDB-lite"/>
    </source>
</evidence>
<feature type="compositionally biased region" description="Polar residues" evidence="1">
    <location>
        <begin position="539"/>
        <end position="548"/>
    </location>
</feature>
<gene>
    <name evidence="3" type="ORF">CCH79_00003248</name>
</gene>
<dbReference type="InterPro" id="IPR032745">
    <property type="entry name" value="GRIN_C"/>
</dbReference>
<feature type="compositionally biased region" description="Polar residues" evidence="1">
    <location>
        <begin position="709"/>
        <end position="720"/>
    </location>
</feature>
<feature type="region of interest" description="Disordered" evidence="1">
    <location>
        <begin position="230"/>
        <end position="253"/>
    </location>
</feature>
<dbReference type="EMBL" id="NHOQ01001904">
    <property type="protein sequence ID" value="PWA21612.1"/>
    <property type="molecule type" value="Genomic_DNA"/>
</dbReference>
<reference evidence="3 4" key="1">
    <citation type="journal article" date="2018" name="G3 (Bethesda)">
        <title>A High-Quality Reference Genome for the Invasive Mosquitofish Gambusia affinis Using a Chicago Library.</title>
        <authorList>
            <person name="Hoffberg S.L."/>
            <person name="Troendle N.J."/>
            <person name="Glenn T.C."/>
            <person name="Mahmud O."/>
            <person name="Louha S."/>
            <person name="Chalopin D."/>
            <person name="Bennetzen J.L."/>
            <person name="Mauricio R."/>
        </authorList>
    </citation>
    <scope>NUCLEOTIDE SEQUENCE [LARGE SCALE GENOMIC DNA]</scope>
    <source>
        <strain evidence="3">NE01/NJP1002.9</strain>
        <tissue evidence="3">Muscle</tissue>
    </source>
</reference>
<feature type="region of interest" description="Disordered" evidence="1">
    <location>
        <begin position="658"/>
        <end position="746"/>
    </location>
</feature>
<name>A0A315VE01_GAMAF</name>
<feature type="region of interest" description="Disordered" evidence="1">
    <location>
        <begin position="359"/>
        <end position="399"/>
    </location>
</feature>
<feature type="compositionally biased region" description="Low complexity" evidence="1">
    <location>
        <begin position="230"/>
        <end position="240"/>
    </location>
</feature>
<evidence type="ECO:0000259" key="2">
    <source>
        <dbReference type="Pfam" id="PF15235"/>
    </source>
</evidence>
<dbReference type="AlphaFoldDB" id="A0A315VE01"/>
<accession>A0A315VE01</accession>
<feature type="region of interest" description="Disordered" evidence="1">
    <location>
        <begin position="523"/>
        <end position="548"/>
    </location>
</feature>
<dbReference type="Proteomes" id="UP000250572">
    <property type="component" value="Unassembled WGS sequence"/>
</dbReference>
<organism evidence="3 4">
    <name type="scientific">Gambusia affinis</name>
    <name type="common">Western mosquitofish</name>
    <name type="synonym">Heterandria affinis</name>
    <dbReference type="NCBI Taxonomy" id="33528"/>
    <lineage>
        <taxon>Eukaryota</taxon>
        <taxon>Metazoa</taxon>
        <taxon>Chordata</taxon>
        <taxon>Craniata</taxon>
        <taxon>Vertebrata</taxon>
        <taxon>Euteleostomi</taxon>
        <taxon>Actinopterygii</taxon>
        <taxon>Neopterygii</taxon>
        <taxon>Teleostei</taxon>
        <taxon>Neoteleostei</taxon>
        <taxon>Acanthomorphata</taxon>
        <taxon>Ovalentaria</taxon>
        <taxon>Atherinomorphae</taxon>
        <taxon>Cyprinodontiformes</taxon>
        <taxon>Poeciliidae</taxon>
        <taxon>Poeciliinae</taxon>
        <taxon>Gambusia</taxon>
    </lineage>
</organism>
<protein>
    <recommendedName>
        <fullName evidence="2">G protein-regulated inducer of neurite outgrowth C-terminal domain-containing protein</fullName>
    </recommendedName>
</protein>
<feature type="compositionally biased region" description="Basic and acidic residues" evidence="1">
    <location>
        <begin position="676"/>
        <end position="700"/>
    </location>
</feature>
<evidence type="ECO:0000313" key="4">
    <source>
        <dbReference type="Proteomes" id="UP000250572"/>
    </source>
</evidence>
<feature type="compositionally biased region" description="Polar residues" evidence="1">
    <location>
        <begin position="21"/>
        <end position="32"/>
    </location>
</feature>
<keyword evidence="4" id="KW-1185">Reference proteome</keyword>
<feature type="region of interest" description="Disordered" evidence="1">
    <location>
        <begin position="609"/>
        <end position="643"/>
    </location>
</feature>
<comment type="caution">
    <text evidence="3">The sequence shown here is derived from an EMBL/GenBank/DDBJ whole genome shotgun (WGS) entry which is preliminary data.</text>
</comment>